<keyword evidence="3" id="KW-1003">Cell membrane</keyword>
<dbReference type="PROSITE" id="PS51892">
    <property type="entry name" value="SUBTILASE"/>
    <property type="match status" value="1"/>
</dbReference>
<dbReference type="InterPro" id="IPR036852">
    <property type="entry name" value="Peptidase_S8/S53_dom_sf"/>
</dbReference>
<dbReference type="PANTHER" id="PTHR43806">
    <property type="entry name" value="PEPTIDASE S8"/>
    <property type="match status" value="1"/>
</dbReference>
<dbReference type="Pfam" id="PF00082">
    <property type="entry name" value="Peptidase_S8"/>
    <property type="match status" value="1"/>
</dbReference>
<dbReference type="RefSeq" id="WP_231933327.1">
    <property type="nucleotide sequence ID" value="NZ_LT607753.1"/>
</dbReference>
<feature type="transmembrane region" description="Helical" evidence="11">
    <location>
        <begin position="371"/>
        <end position="396"/>
    </location>
</feature>
<comment type="similarity">
    <text evidence="2 10">Belongs to the peptidase S8 family.</text>
</comment>
<dbReference type="GO" id="GO:0005886">
    <property type="term" value="C:plasma membrane"/>
    <property type="evidence" value="ECO:0007669"/>
    <property type="project" value="UniProtKB-SubCell"/>
</dbReference>
<feature type="active site" description="Charge relay system" evidence="10">
    <location>
        <position position="122"/>
    </location>
</feature>
<dbReference type="InterPro" id="IPR022398">
    <property type="entry name" value="Peptidase_S8_His-AS"/>
</dbReference>
<sequence>MRESFRPGGTALTGPTRRPSRTVLSGVVAALLATLVVAPAPARAEPKCPAPAGGAAPTETPWALRRLDPASAWRITRGERVTVAVVDSGVSPVHPLLKGQVGEGRDFNGLAQMQGRCDQAGHGTIVAGIIAGRDDTGAPYSGVAPGARILPVRVLPDTQRTNDPGLPVQIAAAIRWAADQDVQVINLSLVTIDHPQLKDAVQYALDKGVVVVAAAGNRAQDQRDLPAYPAAYPGVIAVAGVDREGGHVGSSVSGNYVDIAAPGLDIVGPAPGGQGYLAEPEGGTSFAAAYVSGAAALLRSARPDLTPQQVAYRLTRTADNPPDGHNAQLGYGVVNPYRALTSLLGTRTDPPAGAMPPPASDEDPLGRQWTVALWAAGVAALLAAGLLIARPVVALGRRRGWRPGRRTEPADA</sequence>
<dbReference type="PROSITE" id="PS00136">
    <property type="entry name" value="SUBTILASE_ASP"/>
    <property type="match status" value="1"/>
</dbReference>
<dbReference type="Gene3D" id="3.40.50.200">
    <property type="entry name" value="Peptidase S8/S53 domain"/>
    <property type="match status" value="1"/>
</dbReference>
<keyword evidence="7 10" id="KW-0720">Serine protease</keyword>
<evidence type="ECO:0000313" key="14">
    <source>
        <dbReference type="Proteomes" id="UP000198215"/>
    </source>
</evidence>
<evidence type="ECO:0000259" key="12">
    <source>
        <dbReference type="Pfam" id="PF00082"/>
    </source>
</evidence>
<evidence type="ECO:0000256" key="5">
    <source>
        <dbReference type="ARBA" id="ARBA00022692"/>
    </source>
</evidence>
<accession>A0A1C5J1L9</accession>
<reference evidence="14" key="1">
    <citation type="submission" date="2016-06" db="EMBL/GenBank/DDBJ databases">
        <authorList>
            <person name="Varghese N."/>
            <person name="Submissions Spin"/>
        </authorList>
    </citation>
    <scope>NUCLEOTIDE SEQUENCE [LARGE SCALE GENOMIC DNA]</scope>
    <source>
        <strain evidence="14">DSM 45161</strain>
    </source>
</reference>
<dbReference type="NCBIfam" id="TIGR03921">
    <property type="entry name" value="T7SS_mycosin"/>
    <property type="match status" value="1"/>
</dbReference>
<feature type="domain" description="Peptidase S8/S53" evidence="12">
    <location>
        <begin position="78"/>
        <end position="332"/>
    </location>
</feature>
<name>A0A1C5J1L9_9ACTN</name>
<feature type="active site" description="Charge relay system" evidence="10">
    <location>
        <position position="285"/>
    </location>
</feature>
<keyword evidence="9 11" id="KW-0472">Membrane</keyword>
<evidence type="ECO:0000256" key="6">
    <source>
        <dbReference type="ARBA" id="ARBA00022801"/>
    </source>
</evidence>
<dbReference type="InterPro" id="IPR015500">
    <property type="entry name" value="Peptidase_S8_subtilisin-rel"/>
</dbReference>
<dbReference type="InterPro" id="IPR050131">
    <property type="entry name" value="Peptidase_S8_subtilisin-like"/>
</dbReference>
<dbReference type="GO" id="GO:0006508">
    <property type="term" value="P:proteolysis"/>
    <property type="evidence" value="ECO:0007669"/>
    <property type="project" value="UniProtKB-KW"/>
</dbReference>
<keyword evidence="14" id="KW-1185">Reference proteome</keyword>
<dbReference type="PANTHER" id="PTHR43806:SF11">
    <property type="entry name" value="CEREVISIN-RELATED"/>
    <property type="match status" value="1"/>
</dbReference>
<evidence type="ECO:0000256" key="7">
    <source>
        <dbReference type="ARBA" id="ARBA00022825"/>
    </source>
</evidence>
<evidence type="ECO:0000256" key="10">
    <source>
        <dbReference type="PROSITE-ProRule" id="PRU01240"/>
    </source>
</evidence>
<feature type="active site" description="Charge relay system" evidence="10">
    <location>
        <position position="87"/>
    </location>
</feature>
<protein>
    <submittedName>
        <fullName evidence="13">Type VII secretion-associated serine protease mycosin</fullName>
    </submittedName>
</protein>
<keyword evidence="4 10" id="KW-0645">Protease</keyword>
<dbReference type="PROSITE" id="PS00137">
    <property type="entry name" value="SUBTILASE_HIS"/>
    <property type="match status" value="1"/>
</dbReference>
<keyword evidence="8 11" id="KW-1133">Transmembrane helix</keyword>
<evidence type="ECO:0000256" key="8">
    <source>
        <dbReference type="ARBA" id="ARBA00022989"/>
    </source>
</evidence>
<dbReference type="PRINTS" id="PR00723">
    <property type="entry name" value="SUBTILISIN"/>
</dbReference>
<dbReference type="AlphaFoldDB" id="A0A1C5J1L9"/>
<organism evidence="13 14">
    <name type="scientific">Micromonospora coxensis</name>
    <dbReference type="NCBI Taxonomy" id="356852"/>
    <lineage>
        <taxon>Bacteria</taxon>
        <taxon>Bacillati</taxon>
        <taxon>Actinomycetota</taxon>
        <taxon>Actinomycetes</taxon>
        <taxon>Micromonosporales</taxon>
        <taxon>Micromonosporaceae</taxon>
        <taxon>Micromonospora</taxon>
    </lineage>
</organism>
<dbReference type="Proteomes" id="UP000198215">
    <property type="component" value="Chromosome I"/>
</dbReference>
<dbReference type="EMBL" id="LT607753">
    <property type="protein sequence ID" value="SCG64353.1"/>
    <property type="molecule type" value="Genomic_DNA"/>
</dbReference>
<gene>
    <name evidence="13" type="ORF">GA0070614_3792</name>
</gene>
<evidence type="ECO:0000256" key="9">
    <source>
        <dbReference type="ARBA" id="ARBA00023136"/>
    </source>
</evidence>
<dbReference type="GO" id="GO:0004252">
    <property type="term" value="F:serine-type endopeptidase activity"/>
    <property type="evidence" value="ECO:0007669"/>
    <property type="project" value="UniProtKB-UniRule"/>
</dbReference>
<evidence type="ECO:0000313" key="13">
    <source>
        <dbReference type="EMBL" id="SCG64353.1"/>
    </source>
</evidence>
<evidence type="ECO:0000256" key="1">
    <source>
        <dbReference type="ARBA" id="ARBA00004162"/>
    </source>
</evidence>
<proteinExistence type="inferred from homology"/>
<evidence type="ECO:0000256" key="4">
    <source>
        <dbReference type="ARBA" id="ARBA00022670"/>
    </source>
</evidence>
<comment type="subcellular location">
    <subcellularLocation>
        <location evidence="1">Cell membrane</location>
        <topology evidence="1">Single-pass membrane protein</topology>
    </subcellularLocation>
</comment>
<keyword evidence="6 10" id="KW-0378">Hydrolase</keyword>
<evidence type="ECO:0000256" key="2">
    <source>
        <dbReference type="ARBA" id="ARBA00011073"/>
    </source>
</evidence>
<dbReference type="InterPro" id="IPR023834">
    <property type="entry name" value="T7SS_pept_S8A_mycosin"/>
</dbReference>
<dbReference type="InterPro" id="IPR000209">
    <property type="entry name" value="Peptidase_S8/S53_dom"/>
</dbReference>
<dbReference type="SUPFAM" id="SSF52743">
    <property type="entry name" value="Subtilisin-like"/>
    <property type="match status" value="1"/>
</dbReference>
<dbReference type="InterPro" id="IPR023827">
    <property type="entry name" value="Peptidase_S8_Asp-AS"/>
</dbReference>
<evidence type="ECO:0000256" key="3">
    <source>
        <dbReference type="ARBA" id="ARBA00022475"/>
    </source>
</evidence>
<evidence type="ECO:0000256" key="11">
    <source>
        <dbReference type="SAM" id="Phobius"/>
    </source>
</evidence>
<keyword evidence="5 11" id="KW-0812">Transmembrane</keyword>